<evidence type="ECO:0000313" key="2">
    <source>
        <dbReference type="Proteomes" id="UP001433508"/>
    </source>
</evidence>
<evidence type="ECO:0000313" key="1">
    <source>
        <dbReference type="EMBL" id="KAK9236559.1"/>
    </source>
</evidence>
<proteinExistence type="predicted"/>
<dbReference type="Proteomes" id="UP001433508">
    <property type="component" value="Unassembled WGS sequence"/>
</dbReference>
<keyword evidence="2" id="KW-1185">Reference proteome</keyword>
<comment type="caution">
    <text evidence="1">The sequence shown here is derived from an EMBL/GenBank/DDBJ whole genome shotgun (WGS) entry which is preliminary data.</text>
</comment>
<sequence length="236" mass="25968">VLRRDGPISPVGLAIDESAAEHLLDANPERVATLEAAHIMPFMVAKYTRIQSLLSVFAGTNLRSILKGKYINSPYNIFCTDNGTHKLFDEFIIGVEHVNEKYVLRKVVPSRARGPFITHCQDREELVFGNGPEGTSIDLPDGELFNIHLAIANVLYASGAGQVIDKVLRDEEEYNEGTVTDEAFSSRIVAFALRQALNGLRATDTMDSPTDSDDSKQRQGGKEVLGVKTNSQVHEL</sequence>
<accession>A0ACC3SYP6</accession>
<feature type="non-terminal residue" evidence="1">
    <location>
        <position position="1"/>
    </location>
</feature>
<gene>
    <name evidence="1" type="ORF">V1525DRAFT_345853</name>
</gene>
<reference evidence="2" key="1">
    <citation type="journal article" date="2024" name="Front. Bioeng. Biotechnol.">
        <title>Genome-scale model development and genomic sequencing of the oleaginous clade Lipomyces.</title>
        <authorList>
            <person name="Czajka J.J."/>
            <person name="Han Y."/>
            <person name="Kim J."/>
            <person name="Mondo S.J."/>
            <person name="Hofstad B.A."/>
            <person name="Robles A."/>
            <person name="Haridas S."/>
            <person name="Riley R."/>
            <person name="LaButti K."/>
            <person name="Pangilinan J."/>
            <person name="Andreopoulos W."/>
            <person name="Lipzen A."/>
            <person name="Yan J."/>
            <person name="Wang M."/>
            <person name="Ng V."/>
            <person name="Grigoriev I.V."/>
            <person name="Spatafora J.W."/>
            <person name="Magnuson J.K."/>
            <person name="Baker S.E."/>
            <person name="Pomraning K.R."/>
        </authorList>
    </citation>
    <scope>NUCLEOTIDE SEQUENCE [LARGE SCALE GENOMIC DNA]</scope>
    <source>
        <strain evidence="2">CBS 7786</strain>
    </source>
</reference>
<protein>
    <submittedName>
        <fullName evidence="1">Uncharacterized protein</fullName>
    </submittedName>
</protein>
<organism evidence="1 2">
    <name type="scientific">Lipomyces kononenkoae</name>
    <name type="common">Yeast</name>
    <dbReference type="NCBI Taxonomy" id="34357"/>
    <lineage>
        <taxon>Eukaryota</taxon>
        <taxon>Fungi</taxon>
        <taxon>Dikarya</taxon>
        <taxon>Ascomycota</taxon>
        <taxon>Saccharomycotina</taxon>
        <taxon>Lipomycetes</taxon>
        <taxon>Lipomycetales</taxon>
        <taxon>Lipomycetaceae</taxon>
        <taxon>Lipomyces</taxon>
    </lineage>
</organism>
<dbReference type="EMBL" id="MU971385">
    <property type="protein sequence ID" value="KAK9236559.1"/>
    <property type="molecule type" value="Genomic_DNA"/>
</dbReference>
<name>A0ACC3SYP6_LIPKO</name>